<dbReference type="Proteomes" id="UP000472240">
    <property type="component" value="Chromosome 3"/>
</dbReference>
<evidence type="ECO:0000313" key="1">
    <source>
        <dbReference type="Ensembl" id="ENSRFEP00010021739.1"/>
    </source>
</evidence>
<dbReference type="Ensembl" id="ENSRFET00010023659.1">
    <property type="protein sequence ID" value="ENSRFEP00010021739.1"/>
    <property type="gene ID" value="ENSRFEG00010014583.1"/>
</dbReference>
<keyword evidence="2" id="KW-1185">Reference proteome</keyword>
<dbReference type="AlphaFoldDB" id="A0A671FD89"/>
<evidence type="ECO:0008006" key="3">
    <source>
        <dbReference type="Google" id="ProtNLM"/>
    </source>
</evidence>
<reference evidence="1 2" key="2">
    <citation type="journal article" date="2018" name="Annu Rev Anim Biosci">
        <title>Bat Biology, Genomes, and the Bat1K Project: To Generate Chromosome-Level Genomes for All Living Bat Species.</title>
        <authorList>
            <person name="Teeling E.C."/>
            <person name="Vernes S.C."/>
            <person name="Davalos L.M."/>
            <person name="Ray D.A."/>
            <person name="Gilbert M.T.P."/>
            <person name="Myers E."/>
        </authorList>
    </citation>
    <scope>NUCLEOTIDE SEQUENCE</scope>
</reference>
<reference evidence="1 2" key="1">
    <citation type="journal article" date="2015" name="Annu Rev Anim Biosci">
        <title>The Genome 10K Project: a way forward.</title>
        <authorList>
            <person name="Koepfli K.P."/>
            <person name="Paten B."/>
            <person name="O'Brien S.J."/>
            <person name="Koepfli K.P."/>
            <person name="Paten B."/>
            <person name="Antunes A."/>
            <person name="Belov K."/>
            <person name="Bustamante C."/>
            <person name="Castoe T.A."/>
            <person name="Clawson H."/>
            <person name="Crawford A.J."/>
            <person name="Diekhans M."/>
            <person name="Distel D."/>
            <person name="Durbin R."/>
            <person name="Earl D."/>
            <person name="Fujita M.K."/>
            <person name="Gamble T."/>
            <person name="Georges A."/>
            <person name="Gemmell N."/>
            <person name="Gilbert M.T."/>
            <person name="Graves J.M."/>
            <person name="Green R.E."/>
            <person name="Hickey G."/>
            <person name="Jarvis E.D."/>
            <person name="Johnson W."/>
            <person name="Komissarov A."/>
            <person name="Korf I."/>
            <person name="Kuhn R."/>
            <person name="Larkin D.M."/>
            <person name="Lewin H."/>
            <person name="Lopez J.V."/>
            <person name="Ma J."/>
            <person name="Marques-Bonet T."/>
            <person name="Miller W."/>
            <person name="Murphy R."/>
            <person name="Pevzner P."/>
            <person name="Shapiro B."/>
            <person name="Steiner C."/>
            <person name="Tamazian G."/>
            <person name="Venkatesh B."/>
            <person name="Wang J."/>
            <person name="Wayne R."/>
            <person name="Wiley E."/>
            <person name="Yang H."/>
            <person name="Zhang G."/>
            <person name="Haussler D."/>
            <person name="Ryder O."/>
            <person name="O'Brien S.J."/>
        </authorList>
    </citation>
    <scope>NUCLEOTIDE SEQUENCE</scope>
</reference>
<protein>
    <recommendedName>
        <fullName evidence="3">HCLS1 associated protein X-1</fullName>
    </recommendedName>
</protein>
<reference evidence="2" key="3">
    <citation type="submission" date="2018-12" db="EMBL/GenBank/DDBJ databases">
        <title>G10K-VGP greater horseshoe bat female genome, primary haplotype.</title>
        <authorList>
            <person name="Teeling E."/>
            <person name="Myers G."/>
            <person name="Vernes S."/>
            <person name="Pippel M."/>
            <person name="Winkler S."/>
            <person name="Fedrigo O."/>
            <person name="Rhie A."/>
            <person name="Koren S."/>
            <person name="Phillippy A."/>
            <person name="Lewin H."/>
            <person name="Damas J."/>
            <person name="Howe K."/>
            <person name="Mountcastle J."/>
            <person name="Jarvis E.D."/>
        </authorList>
    </citation>
    <scope>NUCLEOTIDE SEQUENCE [LARGE SCALE GENOMIC DNA]</scope>
</reference>
<evidence type="ECO:0000313" key="2">
    <source>
        <dbReference type="Proteomes" id="UP000472240"/>
    </source>
</evidence>
<dbReference type="OMA" id="FCCPSPN"/>
<dbReference type="GeneTree" id="ENSGT00910000148734"/>
<reference evidence="1" key="5">
    <citation type="submission" date="2025-09" db="UniProtKB">
        <authorList>
            <consortium name="Ensembl"/>
        </authorList>
    </citation>
    <scope>IDENTIFICATION</scope>
</reference>
<name>A0A671FD89_RHIFE</name>
<reference evidence="1" key="4">
    <citation type="submission" date="2025-08" db="UniProtKB">
        <authorList>
            <consortium name="Ensembl"/>
        </authorList>
    </citation>
    <scope>IDENTIFICATION</scope>
</reference>
<organism evidence="1 2">
    <name type="scientific">Rhinolophus ferrumequinum</name>
    <name type="common">Greater horseshoe bat</name>
    <dbReference type="NCBI Taxonomy" id="59479"/>
    <lineage>
        <taxon>Eukaryota</taxon>
        <taxon>Metazoa</taxon>
        <taxon>Chordata</taxon>
        <taxon>Craniata</taxon>
        <taxon>Vertebrata</taxon>
        <taxon>Euteleostomi</taxon>
        <taxon>Mammalia</taxon>
        <taxon>Eutheria</taxon>
        <taxon>Laurasiatheria</taxon>
        <taxon>Chiroptera</taxon>
        <taxon>Yinpterochiroptera</taxon>
        <taxon>Rhinolophoidea</taxon>
        <taxon>Rhinolophidae</taxon>
        <taxon>Rhinolophinae</taxon>
        <taxon>Rhinolophus</taxon>
    </lineage>
</organism>
<sequence length="63" mass="7062">MSPFNLFKGFFGFSGPQSLNVDDMWPMTPILEPEDKDLISRFPRRASAPFCCPSPNPISRASL</sequence>
<dbReference type="InParanoid" id="A0A671FD89"/>
<proteinExistence type="predicted"/>
<accession>A0A671FD89</accession>